<protein>
    <submittedName>
        <fullName evidence="1">Uncharacterized protein</fullName>
    </submittedName>
</protein>
<proteinExistence type="predicted"/>
<accession>A0A1S8CUW2</accession>
<dbReference type="RefSeq" id="WP_076878443.1">
    <property type="nucleotide sequence ID" value="NZ_MLCN01000024.1"/>
</dbReference>
<evidence type="ECO:0000313" key="1">
    <source>
        <dbReference type="EMBL" id="ONG39313.1"/>
    </source>
</evidence>
<comment type="caution">
    <text evidence="1">The sequence shown here is derived from an EMBL/GenBank/DDBJ whole genome shotgun (WGS) entry which is preliminary data.</text>
</comment>
<dbReference type="EMBL" id="MLCN01000024">
    <property type="protein sequence ID" value="ONG39313.1"/>
    <property type="molecule type" value="Genomic_DNA"/>
</dbReference>
<keyword evidence="2" id="KW-1185">Reference proteome</keyword>
<dbReference type="OrthoDB" id="6717493at2"/>
<name>A0A1S8CUW2_9GAMM</name>
<reference evidence="1 2" key="1">
    <citation type="submission" date="2016-10" db="EMBL/GenBank/DDBJ databases">
        <title>Draft Genome sequence of Alkanindiges sp. strain H1.</title>
        <authorList>
            <person name="Subhash Y."/>
            <person name="Lee S."/>
        </authorList>
    </citation>
    <scope>NUCLEOTIDE SEQUENCE [LARGE SCALE GENOMIC DNA]</scope>
    <source>
        <strain evidence="1 2">H1</strain>
    </source>
</reference>
<dbReference type="STRING" id="1907941.BKE30_09805"/>
<organism evidence="1 2">
    <name type="scientific">Alkanindiges hydrocarboniclasticus</name>
    <dbReference type="NCBI Taxonomy" id="1907941"/>
    <lineage>
        <taxon>Bacteria</taxon>
        <taxon>Pseudomonadati</taxon>
        <taxon>Pseudomonadota</taxon>
        <taxon>Gammaproteobacteria</taxon>
        <taxon>Moraxellales</taxon>
        <taxon>Moraxellaceae</taxon>
        <taxon>Alkanindiges</taxon>
    </lineage>
</organism>
<evidence type="ECO:0000313" key="2">
    <source>
        <dbReference type="Proteomes" id="UP000192132"/>
    </source>
</evidence>
<sequence>MQQDEKIYAIRHLSFWYTDEWYKSLLDNTDHAGHIAALFNNKEEAIQKWKQLEYEFSHKAKFANIIYCEYSGRDDYGKEAALVQKSVDDLFEIIQELECAVYGLYEYPKNLKQQALFDYQQQKYDDCEINTGDDLKSNIFIAANFIKNNPLNHEVIPPVVDPYDHYVTLKGSLEELSDTPLLLQRLLEENSDIQYEDQNLLKIKFKDLAQINALLKNPIEQEMRYLSIEEIYQLEKQLNLTDPESI</sequence>
<gene>
    <name evidence="1" type="ORF">BKE30_09805</name>
</gene>
<dbReference type="Proteomes" id="UP000192132">
    <property type="component" value="Unassembled WGS sequence"/>
</dbReference>
<dbReference type="AlphaFoldDB" id="A0A1S8CUW2"/>